<gene>
    <name evidence="3" type="ORF">BXZ70DRAFT_1004329</name>
</gene>
<dbReference type="EMBL" id="JAEVFJ010000003">
    <property type="protein sequence ID" value="KAH8106042.1"/>
    <property type="molecule type" value="Genomic_DNA"/>
</dbReference>
<dbReference type="OrthoDB" id="428895at2759"/>
<evidence type="ECO:0000313" key="4">
    <source>
        <dbReference type="Proteomes" id="UP000813824"/>
    </source>
</evidence>
<name>A0A8K0XTL9_9AGAR</name>
<protein>
    <submittedName>
        <fullName evidence="3">Uncharacterized protein</fullName>
    </submittedName>
</protein>
<keyword evidence="4" id="KW-1185">Reference proteome</keyword>
<dbReference type="Pfam" id="PF04938">
    <property type="entry name" value="SIP1"/>
    <property type="match status" value="1"/>
</dbReference>
<dbReference type="InterPro" id="IPR035426">
    <property type="entry name" value="Gemin2/Brr1"/>
</dbReference>
<dbReference type="Gene3D" id="1.20.58.1070">
    <property type="match status" value="1"/>
</dbReference>
<dbReference type="GO" id="GO:0000387">
    <property type="term" value="P:spliceosomal snRNP assembly"/>
    <property type="evidence" value="ECO:0007669"/>
    <property type="project" value="InterPro"/>
</dbReference>
<accession>A0A8K0XTL9</accession>
<feature type="compositionally biased region" description="Low complexity" evidence="2">
    <location>
        <begin position="181"/>
        <end position="195"/>
    </location>
</feature>
<dbReference type="AlphaFoldDB" id="A0A8K0XTL9"/>
<sequence>MNTATKRKWFKVEHDSDEDEPALGKQVLPVANLPEDFNGEPMDGLQYLFTVRRDARSLPHITRAANPYEFNEAPKPPTPPRSSTSTSVPMPSAEWREVFMKRFKNFRKRNLPLTLTDLQNLYRQAHFLIERTAMPGGPFSPADLKSNGTRQGNPKPHRATTETDEDISYEDNHAQIKAEASSGSLPTPFGTPGPTEEGEVSVDGDAPLKFAQREPTPSLVSKIDHRYALHLLMYFTHWINLSLEQPHPRPNHINESHARWIFILLSRVEDYVSADEMSLLRNLARACMALLRDNLRDPLARSVDGELERMSTRSCWFVIEIIVDHWAQRDLWMDAETMLTTIVP</sequence>
<dbReference type="GO" id="GO:0005634">
    <property type="term" value="C:nucleus"/>
    <property type="evidence" value="ECO:0007669"/>
    <property type="project" value="TreeGrafter"/>
</dbReference>
<feature type="region of interest" description="Disordered" evidence="2">
    <location>
        <begin position="60"/>
        <end position="90"/>
    </location>
</feature>
<dbReference type="PANTHER" id="PTHR12794">
    <property type="entry name" value="GEMIN2"/>
    <property type="match status" value="1"/>
</dbReference>
<feature type="region of interest" description="Disordered" evidence="2">
    <location>
        <begin position="1"/>
        <end position="21"/>
    </location>
</feature>
<dbReference type="Proteomes" id="UP000813824">
    <property type="component" value="Unassembled WGS sequence"/>
</dbReference>
<comment type="caution">
    <text evidence="3">The sequence shown here is derived from an EMBL/GenBank/DDBJ whole genome shotgun (WGS) entry which is preliminary data.</text>
</comment>
<evidence type="ECO:0000256" key="2">
    <source>
        <dbReference type="SAM" id="MobiDB-lite"/>
    </source>
</evidence>
<comment type="similarity">
    <text evidence="1">Belongs to the gemin-2 family.</text>
</comment>
<proteinExistence type="inferred from homology"/>
<evidence type="ECO:0000256" key="1">
    <source>
        <dbReference type="ARBA" id="ARBA00025758"/>
    </source>
</evidence>
<evidence type="ECO:0000313" key="3">
    <source>
        <dbReference type="EMBL" id="KAH8106042.1"/>
    </source>
</evidence>
<dbReference type="PANTHER" id="PTHR12794:SF0">
    <property type="entry name" value="GEM-ASSOCIATED PROTEIN 2"/>
    <property type="match status" value="1"/>
</dbReference>
<dbReference type="GO" id="GO:0032797">
    <property type="term" value="C:SMN complex"/>
    <property type="evidence" value="ECO:0007669"/>
    <property type="project" value="TreeGrafter"/>
</dbReference>
<organism evidence="3 4">
    <name type="scientific">Cristinia sonorae</name>
    <dbReference type="NCBI Taxonomy" id="1940300"/>
    <lineage>
        <taxon>Eukaryota</taxon>
        <taxon>Fungi</taxon>
        <taxon>Dikarya</taxon>
        <taxon>Basidiomycota</taxon>
        <taxon>Agaricomycotina</taxon>
        <taxon>Agaricomycetes</taxon>
        <taxon>Agaricomycetidae</taxon>
        <taxon>Agaricales</taxon>
        <taxon>Pleurotineae</taxon>
        <taxon>Stephanosporaceae</taxon>
        <taxon>Cristinia</taxon>
    </lineage>
</organism>
<feature type="region of interest" description="Disordered" evidence="2">
    <location>
        <begin position="133"/>
        <end position="202"/>
    </location>
</feature>
<feature type="compositionally biased region" description="Low complexity" evidence="2">
    <location>
        <begin position="81"/>
        <end position="90"/>
    </location>
</feature>
<reference evidence="3" key="1">
    <citation type="journal article" date="2021" name="New Phytol.">
        <title>Evolutionary innovations through gain and loss of genes in the ectomycorrhizal Boletales.</title>
        <authorList>
            <person name="Wu G."/>
            <person name="Miyauchi S."/>
            <person name="Morin E."/>
            <person name="Kuo A."/>
            <person name="Drula E."/>
            <person name="Varga T."/>
            <person name="Kohler A."/>
            <person name="Feng B."/>
            <person name="Cao Y."/>
            <person name="Lipzen A."/>
            <person name="Daum C."/>
            <person name="Hundley H."/>
            <person name="Pangilinan J."/>
            <person name="Johnson J."/>
            <person name="Barry K."/>
            <person name="LaButti K."/>
            <person name="Ng V."/>
            <person name="Ahrendt S."/>
            <person name="Min B."/>
            <person name="Choi I.G."/>
            <person name="Park H."/>
            <person name="Plett J.M."/>
            <person name="Magnuson J."/>
            <person name="Spatafora J.W."/>
            <person name="Nagy L.G."/>
            <person name="Henrissat B."/>
            <person name="Grigoriev I.V."/>
            <person name="Yang Z.L."/>
            <person name="Xu J."/>
            <person name="Martin F.M."/>
        </authorList>
    </citation>
    <scope>NUCLEOTIDE SEQUENCE</scope>
    <source>
        <strain evidence="3">KKN 215</strain>
    </source>
</reference>